<proteinExistence type="predicted"/>
<protein>
    <submittedName>
        <fullName evidence="4">GNAT family N-acetyltransferase</fullName>
    </submittedName>
</protein>
<dbReference type="InterPro" id="IPR050832">
    <property type="entry name" value="Bact_Acetyltransf"/>
</dbReference>
<dbReference type="SUPFAM" id="SSF55729">
    <property type="entry name" value="Acyl-CoA N-acyltransferases (Nat)"/>
    <property type="match status" value="1"/>
</dbReference>
<accession>A0A848EH47</accession>
<keyword evidence="2" id="KW-0012">Acyltransferase</keyword>
<reference evidence="4 5" key="1">
    <citation type="submission" date="2020-03" db="EMBL/GenBank/DDBJ databases">
        <authorList>
            <person name="Sun Q."/>
        </authorList>
    </citation>
    <scope>NUCLEOTIDE SEQUENCE [LARGE SCALE GENOMIC DNA]</scope>
    <source>
        <strain evidence="4 5">JC162</strain>
    </source>
</reference>
<dbReference type="RefSeq" id="WP_170054983.1">
    <property type="nucleotide sequence ID" value="NZ_JABBKX010000005.1"/>
</dbReference>
<keyword evidence="5" id="KW-1185">Reference proteome</keyword>
<evidence type="ECO:0000256" key="1">
    <source>
        <dbReference type="ARBA" id="ARBA00022679"/>
    </source>
</evidence>
<dbReference type="Gene3D" id="3.40.630.30">
    <property type="match status" value="1"/>
</dbReference>
<evidence type="ECO:0000313" key="4">
    <source>
        <dbReference type="EMBL" id="NMJ42760.1"/>
    </source>
</evidence>
<name>A0A848EH47_9PROT</name>
<evidence type="ECO:0000256" key="2">
    <source>
        <dbReference type="ARBA" id="ARBA00023315"/>
    </source>
</evidence>
<comment type="caution">
    <text evidence="4">The sequence shown here is derived from an EMBL/GenBank/DDBJ whole genome shotgun (WGS) entry which is preliminary data.</text>
</comment>
<dbReference type="PROSITE" id="PS51186">
    <property type="entry name" value="GNAT"/>
    <property type="match status" value="1"/>
</dbReference>
<feature type="domain" description="N-acetyltransferase" evidence="3">
    <location>
        <begin position="6"/>
        <end position="164"/>
    </location>
</feature>
<dbReference type="EMBL" id="JABBKX010000005">
    <property type="protein sequence ID" value="NMJ42760.1"/>
    <property type="molecule type" value="Genomic_DNA"/>
</dbReference>
<evidence type="ECO:0000313" key="5">
    <source>
        <dbReference type="Proteomes" id="UP000548582"/>
    </source>
</evidence>
<gene>
    <name evidence="4" type="ORF">GWK16_16040</name>
</gene>
<dbReference type="PANTHER" id="PTHR43877:SF1">
    <property type="entry name" value="ACETYLTRANSFERASE"/>
    <property type="match status" value="1"/>
</dbReference>
<keyword evidence="1 4" id="KW-0808">Transferase</keyword>
<dbReference type="AlphaFoldDB" id="A0A848EH47"/>
<dbReference type="PANTHER" id="PTHR43877">
    <property type="entry name" value="AMINOALKYLPHOSPHONATE N-ACETYLTRANSFERASE-RELATED-RELATED"/>
    <property type="match status" value="1"/>
</dbReference>
<dbReference type="InterPro" id="IPR016181">
    <property type="entry name" value="Acyl_CoA_acyltransferase"/>
</dbReference>
<organism evidence="4 5">
    <name type="scientific">Neoroseomonas marina</name>
    <dbReference type="NCBI Taxonomy" id="1232220"/>
    <lineage>
        <taxon>Bacteria</taxon>
        <taxon>Pseudomonadati</taxon>
        <taxon>Pseudomonadota</taxon>
        <taxon>Alphaproteobacteria</taxon>
        <taxon>Acetobacterales</taxon>
        <taxon>Acetobacteraceae</taxon>
        <taxon>Neoroseomonas</taxon>
    </lineage>
</organism>
<dbReference type="InterPro" id="IPR000182">
    <property type="entry name" value="GNAT_dom"/>
</dbReference>
<dbReference type="Proteomes" id="UP000548582">
    <property type="component" value="Unassembled WGS sequence"/>
</dbReference>
<evidence type="ECO:0000259" key="3">
    <source>
        <dbReference type="PROSITE" id="PS51186"/>
    </source>
</evidence>
<dbReference type="Pfam" id="PF00583">
    <property type="entry name" value="Acetyltransf_1"/>
    <property type="match status" value="1"/>
</dbReference>
<dbReference type="GO" id="GO:0016747">
    <property type="term" value="F:acyltransferase activity, transferring groups other than amino-acyl groups"/>
    <property type="evidence" value="ECO:0007669"/>
    <property type="project" value="InterPro"/>
</dbReference>
<sequence>MAATDGMFREARAADAPAIAALLTECWQDAYAGLLPAALLRHRLPALHREAWAAHFGAPRPGIVLLAEGSDGLRGFCAAWLEGDEAYVDNLHLRPGLRGGGVGRGLLGRAVAALAARGATRAALTIIDGNEGALRFYQRLGGVAGAPYPDLLHGEAVTYRRIAWADAAVLVAACAA</sequence>